<dbReference type="EMBL" id="MHJU01000037">
    <property type="protein sequence ID" value="OGY72339.1"/>
    <property type="molecule type" value="Genomic_DNA"/>
</dbReference>
<dbReference type="Proteomes" id="UP000178315">
    <property type="component" value="Unassembled WGS sequence"/>
</dbReference>
<dbReference type="HAMAP" id="MF_01283">
    <property type="entry name" value="RibBA"/>
    <property type="match status" value="1"/>
</dbReference>
<dbReference type="PANTHER" id="PTHR21327:SF18">
    <property type="entry name" value="3,4-DIHYDROXY-2-BUTANONE 4-PHOSPHATE SYNTHASE"/>
    <property type="match status" value="1"/>
</dbReference>
<keyword evidence="11 18" id="KW-0460">Magnesium</keyword>
<comment type="function">
    <text evidence="16 18">Catalyzes the conversion of GTP to 2,5-diamino-6-ribosylamino-4(3H)-pyrimidinone 5'-phosphate (DARP), formate and pyrophosphate.</text>
</comment>
<dbReference type="GO" id="GO:0003935">
    <property type="term" value="F:GTP cyclohydrolase II activity"/>
    <property type="evidence" value="ECO:0007669"/>
    <property type="project" value="UniProtKB-UniRule"/>
</dbReference>
<organism evidence="20 21">
    <name type="scientific">Candidatus Jacksonbacteria bacterium RIFCSPLOWO2_02_FULL_44_20</name>
    <dbReference type="NCBI Taxonomy" id="1798460"/>
    <lineage>
        <taxon>Bacteria</taxon>
        <taxon>Candidatus Jacksoniibacteriota</taxon>
    </lineage>
</organism>
<feature type="binding site" evidence="18">
    <location>
        <begin position="266"/>
        <end position="270"/>
    </location>
    <ligand>
        <name>GTP</name>
        <dbReference type="ChEBI" id="CHEBI:37565"/>
    </ligand>
</feature>
<comment type="pathway">
    <text evidence="3 18">Cofactor biosynthesis; riboflavin biosynthesis; 5-amino-6-(D-ribitylamino)uracil from GTP: step 1/4.</text>
</comment>
<dbReference type="Gene3D" id="3.40.50.10990">
    <property type="entry name" value="GTP cyclohydrolase II"/>
    <property type="match status" value="1"/>
</dbReference>
<comment type="function">
    <text evidence="2 18">Catalyzes the conversion of D-ribulose 5-phosphate to formate and 3,4-dihydroxy-2-butanone 4-phosphate.</text>
</comment>
<evidence type="ECO:0000256" key="6">
    <source>
        <dbReference type="ARBA" id="ARBA00022619"/>
    </source>
</evidence>
<dbReference type="NCBIfam" id="NF001591">
    <property type="entry name" value="PRK00393.1"/>
    <property type="match status" value="1"/>
</dbReference>
<feature type="binding site" evidence="18">
    <location>
        <begin position="27"/>
        <end position="28"/>
    </location>
    <ligand>
        <name>D-ribulose 5-phosphate</name>
        <dbReference type="ChEBI" id="CHEBI:58121"/>
    </ligand>
</feature>
<feature type="binding site" evidence="18">
    <location>
        <position position="366"/>
    </location>
    <ligand>
        <name>GTP</name>
        <dbReference type="ChEBI" id="CHEBI:37565"/>
    </ligand>
</feature>
<evidence type="ECO:0000256" key="7">
    <source>
        <dbReference type="ARBA" id="ARBA00022723"/>
    </source>
</evidence>
<evidence type="ECO:0000256" key="9">
    <source>
        <dbReference type="ARBA" id="ARBA00022801"/>
    </source>
</evidence>
<feature type="binding site" evidence="18">
    <location>
        <position position="178"/>
    </location>
    <ligand>
        <name>D-ribulose 5-phosphate</name>
        <dbReference type="ChEBI" id="CHEBI:58121"/>
    </ligand>
</feature>
<evidence type="ECO:0000259" key="19">
    <source>
        <dbReference type="Pfam" id="PF00925"/>
    </source>
</evidence>
<reference evidence="20 21" key="1">
    <citation type="journal article" date="2016" name="Nat. Commun.">
        <title>Thousands of microbial genomes shed light on interconnected biogeochemical processes in an aquifer system.</title>
        <authorList>
            <person name="Anantharaman K."/>
            <person name="Brown C.T."/>
            <person name="Hug L.A."/>
            <person name="Sharon I."/>
            <person name="Castelle C.J."/>
            <person name="Probst A.J."/>
            <person name="Thomas B.C."/>
            <person name="Singh A."/>
            <person name="Wilkins M.J."/>
            <person name="Karaoz U."/>
            <person name="Brodie E.L."/>
            <person name="Williams K.H."/>
            <person name="Hubbard S.S."/>
            <person name="Banfield J.F."/>
        </authorList>
    </citation>
    <scope>NUCLEOTIDE SEQUENCE [LARGE SCALE GENOMIC DNA]</scope>
</reference>
<dbReference type="GO" id="GO:0000287">
    <property type="term" value="F:magnesium ion binding"/>
    <property type="evidence" value="ECO:0007669"/>
    <property type="project" value="UniProtKB-UniRule"/>
</dbReference>
<keyword evidence="12 18" id="KW-0342">GTP-binding</keyword>
<feature type="binding site" evidence="18">
    <location>
        <position position="331"/>
    </location>
    <ligand>
        <name>GTP</name>
        <dbReference type="ChEBI" id="CHEBI:37565"/>
    </ligand>
</feature>
<feature type="binding site" evidence="18">
    <location>
        <position position="28"/>
    </location>
    <ligand>
        <name>Mg(2+)</name>
        <dbReference type="ChEBI" id="CHEBI:18420"/>
        <label>2</label>
    </ligand>
</feature>
<feature type="region of interest" description="GTP cyclohydrolase II" evidence="18">
    <location>
        <begin position="216"/>
        <end position="412"/>
    </location>
</feature>
<evidence type="ECO:0000256" key="4">
    <source>
        <dbReference type="ARBA" id="ARBA00004904"/>
    </source>
</evidence>
<dbReference type="GO" id="GO:0008270">
    <property type="term" value="F:zinc ion binding"/>
    <property type="evidence" value="ECO:0007669"/>
    <property type="project" value="UniProtKB-UniRule"/>
</dbReference>
<dbReference type="InterPro" id="IPR036144">
    <property type="entry name" value="RibA-like_sf"/>
</dbReference>
<feature type="binding site" evidence="18">
    <location>
        <begin position="153"/>
        <end position="157"/>
    </location>
    <ligand>
        <name>D-ribulose 5-phosphate</name>
        <dbReference type="ChEBI" id="CHEBI:58121"/>
    </ligand>
</feature>
<proteinExistence type="inferred from homology"/>
<dbReference type="InterPro" id="IPR017945">
    <property type="entry name" value="DHBP_synth_RibB-like_a/b_dom"/>
</dbReference>
<feature type="binding site" evidence="18">
    <location>
        <position position="156"/>
    </location>
    <ligand>
        <name>Mg(2+)</name>
        <dbReference type="ChEBI" id="CHEBI:18420"/>
        <label>2</label>
    </ligand>
</feature>
<dbReference type="EC" id="4.1.99.12" evidence="18"/>
<feature type="active site" description="Proton acceptor; for GTP cyclohydrolase activity" evidence="18">
    <location>
        <position position="343"/>
    </location>
</feature>
<evidence type="ECO:0000256" key="14">
    <source>
        <dbReference type="ARBA" id="ARBA00023239"/>
    </source>
</evidence>
<comment type="caution">
    <text evidence="20">The sequence shown here is derived from an EMBL/GenBank/DDBJ whole genome shotgun (WGS) entry which is preliminary data.</text>
</comment>
<dbReference type="UniPathway" id="UPA00275">
    <property type="reaction ID" value="UER00399"/>
</dbReference>
<keyword evidence="10 18" id="KW-0862">Zinc</keyword>
<dbReference type="GO" id="GO:0009231">
    <property type="term" value="P:riboflavin biosynthetic process"/>
    <property type="evidence" value="ECO:0007669"/>
    <property type="project" value="UniProtKB-UniRule"/>
</dbReference>
<feature type="region of interest" description="DHBP synthase" evidence="18">
    <location>
        <begin position="1"/>
        <end position="215"/>
    </location>
</feature>
<feature type="binding site" evidence="18">
    <location>
        <position position="282"/>
    </location>
    <ligand>
        <name>Zn(2+)</name>
        <dbReference type="ChEBI" id="CHEBI:29105"/>
        <note>catalytic</note>
    </ligand>
</feature>
<comment type="similarity">
    <text evidence="18">In the C-terminal section; belongs to the GTP cyclohydrolase II family.</text>
</comment>
<keyword evidence="8 18" id="KW-0547">Nucleotide-binding</keyword>
<feature type="binding site" evidence="18">
    <location>
        <position position="28"/>
    </location>
    <ligand>
        <name>Mg(2+)</name>
        <dbReference type="ChEBI" id="CHEBI:18420"/>
        <label>1</label>
    </ligand>
</feature>
<dbReference type="HAMAP" id="MF_00179">
    <property type="entry name" value="RibA"/>
    <property type="match status" value="1"/>
</dbReference>
<feature type="active site" description="Nucleophile; for GTP cyclohydrolase activity" evidence="18">
    <location>
        <position position="345"/>
    </location>
</feature>
<dbReference type="NCBIfam" id="TIGR00505">
    <property type="entry name" value="ribA"/>
    <property type="match status" value="1"/>
</dbReference>
<dbReference type="FunFam" id="3.40.50.10990:FF:000001">
    <property type="entry name" value="Riboflavin biosynthesis protein RibBA"/>
    <property type="match status" value="1"/>
</dbReference>
<feature type="domain" description="GTP cyclohydrolase II" evidence="19">
    <location>
        <begin position="222"/>
        <end position="387"/>
    </location>
</feature>
<evidence type="ECO:0000256" key="18">
    <source>
        <dbReference type="HAMAP-Rule" id="MF_01283"/>
    </source>
</evidence>
<keyword evidence="14 18" id="KW-0456">Lyase</keyword>
<evidence type="ECO:0000256" key="15">
    <source>
        <dbReference type="ARBA" id="ARBA00023268"/>
    </source>
</evidence>
<dbReference type="SUPFAM" id="SSF55821">
    <property type="entry name" value="YrdC/RibB"/>
    <property type="match status" value="1"/>
</dbReference>
<dbReference type="Pfam" id="PF00926">
    <property type="entry name" value="DHBP_synthase"/>
    <property type="match status" value="1"/>
</dbReference>
<keyword evidence="13 18" id="KW-0464">Manganese</keyword>
<keyword evidence="6 18" id="KW-0686">Riboflavin biosynthesis</keyword>
<evidence type="ECO:0000256" key="12">
    <source>
        <dbReference type="ARBA" id="ARBA00023134"/>
    </source>
</evidence>
<dbReference type="GO" id="GO:0008686">
    <property type="term" value="F:3,4-dihydroxy-2-butanone-4-phosphate synthase activity"/>
    <property type="evidence" value="ECO:0007669"/>
    <property type="project" value="UniProtKB-UniRule"/>
</dbReference>
<gene>
    <name evidence="18" type="primary">ribBA</name>
    <name evidence="20" type="ORF">A3H61_03095</name>
</gene>
<feature type="site" description="Essential for DHBP synthase activity" evidence="18">
    <location>
        <position position="139"/>
    </location>
</feature>
<evidence type="ECO:0000256" key="1">
    <source>
        <dbReference type="ARBA" id="ARBA00000141"/>
    </source>
</evidence>
<accession>A0A1G2A6P0</accession>
<dbReference type="AlphaFoldDB" id="A0A1G2A6P0"/>
<comment type="cofactor">
    <cofactor evidence="18">
        <name>Zn(2+)</name>
        <dbReference type="ChEBI" id="CHEBI:29105"/>
    </cofactor>
    <text evidence="18">Binds 1 zinc ion per subunit.</text>
</comment>
<dbReference type="EC" id="3.5.4.25" evidence="18"/>
<evidence type="ECO:0000256" key="13">
    <source>
        <dbReference type="ARBA" id="ARBA00023211"/>
    </source>
</evidence>
<comment type="catalytic activity">
    <reaction evidence="1 18">
        <text>D-ribulose 5-phosphate = (2S)-2-hydroxy-3-oxobutyl phosphate + formate + H(+)</text>
        <dbReference type="Rhea" id="RHEA:18457"/>
        <dbReference type="ChEBI" id="CHEBI:15378"/>
        <dbReference type="ChEBI" id="CHEBI:15740"/>
        <dbReference type="ChEBI" id="CHEBI:58121"/>
        <dbReference type="ChEBI" id="CHEBI:58830"/>
        <dbReference type="EC" id="4.1.99.12"/>
    </reaction>
</comment>
<feature type="site" description="Essential for DHBP synthase activity" evidence="18">
    <location>
        <position position="178"/>
    </location>
</feature>
<name>A0A1G2A6P0_9BACT</name>
<sequence>MMFPSITKAIQDIKQGKMVIVVDDETRENEGDLIMAAKFITPEKFAFMHDCGRGLICVPMEKERAKKLNLWPIVPDDLNTEFTKCKFMVSVDYKNPKSEIRNPKLDEYKTGVSFVARTRTIQKLANPKVNADNFVRPGHITPLVADNWGVLARDGHTEAAVDLVRLSGIAPRVAVLVEILKKDGAIARGQYLKTFARKYGLTLITIAELADYRKCNEKLVERAASAHLPTRFGKFIVHIYKERITGKEHVALVMGSIDNNTPVLTRVHSRCLTGDVFHSLRCDCDSQLHFALETIAKRGVGVLVYLNQEGRDIGLTDKIKSYALQERGLDTVEANIRLGYKPDMRVYHIGTQILRDLGVSKMELMTNNPKKIVGLEQYGLEIVRRVPIVIESNEHNRKYLSVKRDKLGHLLH</sequence>
<feature type="binding site" evidence="18">
    <location>
        <position position="284"/>
    </location>
    <ligand>
        <name>Zn(2+)</name>
        <dbReference type="ChEBI" id="CHEBI:29105"/>
        <note>catalytic</note>
    </ligand>
</feature>
<dbReference type="CDD" id="cd00641">
    <property type="entry name" value="GTP_cyclohydro2"/>
    <property type="match status" value="1"/>
</dbReference>
<dbReference type="GO" id="GO:0005525">
    <property type="term" value="F:GTP binding"/>
    <property type="evidence" value="ECO:0007669"/>
    <property type="project" value="UniProtKB-KW"/>
</dbReference>
<dbReference type="SUPFAM" id="SSF142695">
    <property type="entry name" value="RibA-like"/>
    <property type="match status" value="1"/>
</dbReference>
<dbReference type="Gene3D" id="3.90.870.10">
    <property type="entry name" value="DHBP synthase"/>
    <property type="match status" value="1"/>
</dbReference>
<dbReference type="PANTHER" id="PTHR21327">
    <property type="entry name" value="GTP CYCLOHYDROLASE II-RELATED"/>
    <property type="match status" value="1"/>
</dbReference>
<dbReference type="GO" id="GO:0005829">
    <property type="term" value="C:cytosol"/>
    <property type="evidence" value="ECO:0007669"/>
    <property type="project" value="TreeGrafter"/>
</dbReference>
<comment type="catalytic activity">
    <reaction evidence="17 18">
        <text>GTP + 4 H2O = 2,5-diamino-6-hydroxy-4-(5-phosphoribosylamino)-pyrimidine + formate + 2 phosphate + 3 H(+)</text>
        <dbReference type="Rhea" id="RHEA:23704"/>
        <dbReference type="ChEBI" id="CHEBI:15377"/>
        <dbReference type="ChEBI" id="CHEBI:15378"/>
        <dbReference type="ChEBI" id="CHEBI:15740"/>
        <dbReference type="ChEBI" id="CHEBI:37565"/>
        <dbReference type="ChEBI" id="CHEBI:43474"/>
        <dbReference type="ChEBI" id="CHEBI:58614"/>
        <dbReference type="EC" id="3.5.4.25"/>
    </reaction>
</comment>
<evidence type="ECO:0000256" key="5">
    <source>
        <dbReference type="ARBA" id="ARBA00005520"/>
    </source>
</evidence>
<feature type="binding site" evidence="18">
    <location>
        <position position="371"/>
    </location>
    <ligand>
        <name>GTP</name>
        <dbReference type="ChEBI" id="CHEBI:37565"/>
    </ligand>
</feature>
<evidence type="ECO:0000256" key="17">
    <source>
        <dbReference type="ARBA" id="ARBA00049295"/>
    </source>
</evidence>
<evidence type="ECO:0000313" key="20">
    <source>
        <dbReference type="EMBL" id="OGY72339.1"/>
    </source>
</evidence>
<feature type="binding site" evidence="18">
    <location>
        <position position="32"/>
    </location>
    <ligand>
        <name>D-ribulose 5-phosphate</name>
        <dbReference type="ChEBI" id="CHEBI:58121"/>
    </ligand>
</feature>
<feature type="binding site" evidence="18">
    <location>
        <position position="271"/>
    </location>
    <ligand>
        <name>Zn(2+)</name>
        <dbReference type="ChEBI" id="CHEBI:29105"/>
        <note>catalytic</note>
    </ligand>
</feature>
<feature type="binding site" evidence="18">
    <location>
        <begin position="309"/>
        <end position="311"/>
    </location>
    <ligand>
        <name>GTP</name>
        <dbReference type="ChEBI" id="CHEBI:37565"/>
    </ligand>
</feature>
<dbReference type="GO" id="GO:0030145">
    <property type="term" value="F:manganese ion binding"/>
    <property type="evidence" value="ECO:0007669"/>
    <property type="project" value="UniProtKB-UniRule"/>
</dbReference>
<keyword evidence="7 18" id="KW-0479">Metal-binding</keyword>
<evidence type="ECO:0000256" key="3">
    <source>
        <dbReference type="ARBA" id="ARBA00004853"/>
    </source>
</evidence>
<dbReference type="InterPro" id="IPR016299">
    <property type="entry name" value="Riboflavin_synth_RibBA"/>
</dbReference>
<comment type="cofactor">
    <cofactor evidence="18">
        <name>Mg(2+)</name>
        <dbReference type="ChEBI" id="CHEBI:18420"/>
    </cofactor>
    <cofactor evidence="18">
        <name>Mn(2+)</name>
        <dbReference type="ChEBI" id="CHEBI:29035"/>
    </cofactor>
    <text evidence="18">Binds 2 divalent metal cations per subunit. Magnesium or manganese.</text>
</comment>
<evidence type="ECO:0000313" key="21">
    <source>
        <dbReference type="Proteomes" id="UP000178315"/>
    </source>
</evidence>
<dbReference type="InterPro" id="IPR000422">
    <property type="entry name" value="DHBP_synthase_RibB"/>
</dbReference>
<dbReference type="InterPro" id="IPR032677">
    <property type="entry name" value="GTP_cyclohydro_II"/>
</dbReference>
<comment type="pathway">
    <text evidence="4 18">Cofactor biosynthesis; riboflavin biosynthesis; 2-hydroxy-3-oxobutyl phosphate from D-ribulose 5-phosphate: step 1/1.</text>
</comment>
<dbReference type="PIRSF" id="PIRSF001259">
    <property type="entry name" value="RibA"/>
    <property type="match status" value="1"/>
</dbReference>
<dbReference type="Pfam" id="PF00925">
    <property type="entry name" value="GTP_cyclohydro2"/>
    <property type="match status" value="1"/>
</dbReference>
<evidence type="ECO:0000256" key="10">
    <source>
        <dbReference type="ARBA" id="ARBA00022833"/>
    </source>
</evidence>
<dbReference type="NCBIfam" id="TIGR00506">
    <property type="entry name" value="ribB"/>
    <property type="match status" value="1"/>
</dbReference>
<evidence type="ECO:0000256" key="2">
    <source>
        <dbReference type="ARBA" id="ARBA00002284"/>
    </source>
</evidence>
<protein>
    <recommendedName>
        <fullName evidence="18">Riboflavin biosynthesis protein RibBA</fullName>
    </recommendedName>
    <domain>
        <recommendedName>
            <fullName evidence="18">3,4-dihydroxy-2-butanone 4-phosphate synthase</fullName>
            <shortName evidence="18">DHBP synthase</shortName>
            <ecNumber evidence="18">4.1.99.12</ecNumber>
        </recommendedName>
    </domain>
    <domain>
        <recommendedName>
            <fullName evidence="18">GTP cyclohydrolase-2</fullName>
            <ecNumber evidence="18">3.5.4.25</ecNumber>
        </recommendedName>
        <alternativeName>
            <fullName evidence="18">GTP cyclohydrolase II</fullName>
        </alternativeName>
    </domain>
</protein>
<evidence type="ECO:0000256" key="8">
    <source>
        <dbReference type="ARBA" id="ARBA00022741"/>
    </source>
</evidence>
<evidence type="ECO:0000256" key="16">
    <source>
        <dbReference type="ARBA" id="ARBA00043932"/>
    </source>
</evidence>
<feature type="binding site" evidence="18">
    <location>
        <position position="287"/>
    </location>
    <ligand>
        <name>GTP</name>
        <dbReference type="ChEBI" id="CHEBI:37565"/>
    </ligand>
</feature>
<keyword evidence="15 18" id="KW-0511">Multifunctional enzyme</keyword>
<dbReference type="InterPro" id="IPR000926">
    <property type="entry name" value="RibA"/>
</dbReference>
<evidence type="ECO:0000256" key="11">
    <source>
        <dbReference type="ARBA" id="ARBA00022842"/>
    </source>
</evidence>
<keyword evidence="9 18" id="KW-0378">Hydrolase</keyword>
<comment type="similarity">
    <text evidence="5 18">In the N-terminal section; belongs to the DHBP synthase family.</text>
</comment>